<dbReference type="RefSeq" id="WP_112617333.1">
    <property type="nucleotide sequence ID" value="NZ_CP141117.1"/>
</dbReference>
<evidence type="ECO:0000259" key="1">
    <source>
        <dbReference type="SMART" id="SM00858"/>
    </source>
</evidence>
<organism evidence="2 3">
    <name type="scientific">Microbacterium plantarum</name>
    <dbReference type="NCBI Taxonomy" id="1816425"/>
    <lineage>
        <taxon>Bacteria</taxon>
        <taxon>Bacillati</taxon>
        <taxon>Actinomycetota</taxon>
        <taxon>Actinomycetes</taxon>
        <taxon>Micrococcales</taxon>
        <taxon>Microbacteriaceae</taxon>
        <taxon>Microbacterium</taxon>
    </lineage>
</organism>
<evidence type="ECO:0000313" key="2">
    <source>
        <dbReference type="EMBL" id="MFB8893859.1"/>
    </source>
</evidence>
<sequence length="208" mass="21083">MVARTSFRNRIRRADARVIIGVVLVSISVAGVWAVVSAARQTSAVLTAARTIVVGETVEAADLRVVEVALGSADDIYAAPGALEPGGVATRTIPAGEFVPRAAVASPDDVEVTTVVVQTAGAVPGSVSPGTRVEVWSAPQRERGVFGEPRILVREATVRAVQAGDGLMAQQRSAAVELVVARTDVSAALAAVAAGDAVSVIPAAGGTR</sequence>
<comment type="caution">
    <text evidence="2">The sequence shown here is derived from an EMBL/GenBank/DDBJ whole genome shotgun (WGS) entry which is preliminary data.</text>
</comment>
<accession>A0ABV5EV58</accession>
<dbReference type="SMART" id="SM00858">
    <property type="entry name" value="SAF"/>
    <property type="match status" value="1"/>
</dbReference>
<gene>
    <name evidence="2" type="ORF">AB7P39_13505</name>
</gene>
<protein>
    <submittedName>
        <fullName evidence="2">SAF domain-containing protein</fullName>
    </submittedName>
</protein>
<dbReference type="Pfam" id="PF08666">
    <property type="entry name" value="SAF"/>
    <property type="match status" value="1"/>
</dbReference>
<reference evidence="2 3" key="1">
    <citation type="submission" date="2024-08" db="EMBL/GenBank/DDBJ databases">
        <title>Heavy metals resistant antinobacteria isolated from wastewater.</title>
        <authorList>
            <person name="Roman Ponce B."/>
            <person name="Blanco Mercado M.A."/>
            <person name="Avila Aldana I.N."/>
            <person name="Morales Arrieta S."/>
        </authorList>
    </citation>
    <scope>NUCLEOTIDE SEQUENCE [LARGE SCALE GENOMIC DNA]</scope>
    <source>
        <strain evidence="3">sma-1</strain>
    </source>
</reference>
<dbReference type="EMBL" id="JBHLHV010000002">
    <property type="protein sequence ID" value="MFB8893859.1"/>
    <property type="molecule type" value="Genomic_DNA"/>
</dbReference>
<keyword evidence="3" id="KW-1185">Reference proteome</keyword>
<name>A0ABV5EV58_9MICO</name>
<feature type="domain" description="SAF" evidence="1">
    <location>
        <begin position="43"/>
        <end position="105"/>
    </location>
</feature>
<proteinExistence type="predicted"/>
<dbReference type="Proteomes" id="UP001589643">
    <property type="component" value="Unassembled WGS sequence"/>
</dbReference>
<dbReference type="CDD" id="cd11614">
    <property type="entry name" value="SAF_CpaB_FlgA_like"/>
    <property type="match status" value="1"/>
</dbReference>
<evidence type="ECO:0000313" key="3">
    <source>
        <dbReference type="Proteomes" id="UP001589643"/>
    </source>
</evidence>
<dbReference type="InterPro" id="IPR013974">
    <property type="entry name" value="SAF"/>
</dbReference>